<proteinExistence type="predicted"/>
<protein>
    <submittedName>
        <fullName evidence="1">Uncharacterized protein</fullName>
    </submittedName>
</protein>
<comment type="caution">
    <text evidence="1">The sequence shown here is derived from an EMBL/GenBank/DDBJ whole genome shotgun (WGS) entry which is preliminary data.</text>
</comment>
<gene>
    <name evidence="1" type="ORF">EV380_0489</name>
</gene>
<dbReference type="Proteomes" id="UP000292685">
    <property type="component" value="Unassembled WGS sequence"/>
</dbReference>
<dbReference type="EMBL" id="SHLA01000001">
    <property type="protein sequence ID" value="RZU60936.1"/>
    <property type="molecule type" value="Genomic_DNA"/>
</dbReference>
<sequence length="118" mass="12472">MSVLWAGAGDWRCGAERGAVGSIRENDAVVEADPEQERTGACSVLLESFGPELDKDHHGTYARLLEVAVLGKKNRKIARTGRFGTGKSRVLEAFVVSGQDADVSSRSAAKEALPGCAV</sequence>
<reference evidence="1 2" key="1">
    <citation type="submission" date="2019-02" db="EMBL/GenBank/DDBJ databases">
        <title>Sequencing the genomes of 1000 actinobacteria strains.</title>
        <authorList>
            <person name="Klenk H.-P."/>
        </authorList>
    </citation>
    <scope>NUCLEOTIDE SEQUENCE [LARGE SCALE GENOMIC DNA]</scope>
    <source>
        <strain evidence="1 2">DSM 17364</strain>
    </source>
</reference>
<name>A0A4V2G9M6_9MICC</name>
<accession>A0A4V2G9M6</accession>
<evidence type="ECO:0000313" key="1">
    <source>
        <dbReference type="EMBL" id="RZU60936.1"/>
    </source>
</evidence>
<organism evidence="1 2">
    <name type="scientific">Zhihengliuella halotolerans</name>
    <dbReference type="NCBI Taxonomy" id="370736"/>
    <lineage>
        <taxon>Bacteria</taxon>
        <taxon>Bacillati</taxon>
        <taxon>Actinomycetota</taxon>
        <taxon>Actinomycetes</taxon>
        <taxon>Micrococcales</taxon>
        <taxon>Micrococcaceae</taxon>
        <taxon>Zhihengliuella</taxon>
    </lineage>
</organism>
<dbReference type="AlphaFoldDB" id="A0A4V2G9M6"/>
<evidence type="ECO:0000313" key="2">
    <source>
        <dbReference type="Proteomes" id="UP000292685"/>
    </source>
</evidence>
<keyword evidence="2" id="KW-1185">Reference proteome</keyword>